<keyword evidence="2" id="KW-1185">Reference proteome</keyword>
<evidence type="ECO:0000313" key="2">
    <source>
        <dbReference type="Proteomes" id="UP001153332"/>
    </source>
</evidence>
<comment type="caution">
    <text evidence="1">The sequence shown here is derived from an EMBL/GenBank/DDBJ whole genome shotgun (WGS) entry which is preliminary data.</text>
</comment>
<protein>
    <submittedName>
        <fullName evidence="1">Uncharacterized protein</fullName>
    </submittedName>
</protein>
<organism evidence="1 2">
    <name type="scientific">Lasiodiplodia mahajangana</name>
    <dbReference type="NCBI Taxonomy" id="1108764"/>
    <lineage>
        <taxon>Eukaryota</taxon>
        <taxon>Fungi</taxon>
        <taxon>Dikarya</taxon>
        <taxon>Ascomycota</taxon>
        <taxon>Pezizomycotina</taxon>
        <taxon>Dothideomycetes</taxon>
        <taxon>Dothideomycetes incertae sedis</taxon>
        <taxon>Botryosphaeriales</taxon>
        <taxon>Botryosphaeriaceae</taxon>
        <taxon>Lasiodiplodia</taxon>
    </lineage>
</organism>
<accession>A0ACC2JNG5</accession>
<reference evidence="1" key="1">
    <citation type="submission" date="2022-12" db="EMBL/GenBank/DDBJ databases">
        <title>Genome Sequence of Lasiodiplodia mahajangana.</title>
        <authorList>
            <person name="Buettner E."/>
        </authorList>
    </citation>
    <scope>NUCLEOTIDE SEQUENCE</scope>
    <source>
        <strain evidence="1">VT137</strain>
    </source>
</reference>
<proteinExistence type="predicted"/>
<dbReference type="EMBL" id="JAPUUL010000974">
    <property type="protein sequence ID" value="KAJ8128738.1"/>
    <property type="molecule type" value="Genomic_DNA"/>
</dbReference>
<evidence type="ECO:0000313" key="1">
    <source>
        <dbReference type="EMBL" id="KAJ8128738.1"/>
    </source>
</evidence>
<sequence>MAPKQADLGLKNFYRDLHAIVGNSMSSALVSALRTVLGHMMKTVLGIRSTSSTVSHGKRPEHGPTEVDHAREELIQLVDSLCKVGLAGERFQILFAELLDGLMVMYVQESFTGDWGRTYEEDVPMFDSVTSQNQPAQPRCILQLSDWVENHYARLAVEVTNRLEGVEVSWTDVGKWKEIAIGRLATLRINELFDIVINWPNSQGGIEDLRFAVTTPQRRLQLTDAFSAALQNRLLHPGRSTLEILRTYIAMIRTFHKLDHSRVLLDRVAYSLQLYLCTREDTVRIIVSGLLSTPKEVDSEARRTKLVELVELLYDPDQYRSERQDEEWDDLTWVPPPVDAGSNYKRRKSEDVIGTLISALGSPEVFIKEFQNIIGERLLSEQASFDQEIGVLDLLKKRFGESSLQACDVMIKDIQDSRRLDGVINRGVLGQPAKISRMWNIHAKILSRLYWPEVGEEEFDLPVIVAAMQKTYASIFEHLKPSRKLKWLNHLGQATVELELEDRTIVEEVRTYEAAVINAFSEENRSSWTFEELWMKMQIDEDLLTAALQVWENKQVLRKQSDGRYVVIERLSDATESMSAGRPSMGAPSTSAATADVIQTSSRKAKSGMSEKEKEKRAVYWQFIVGMLTNSSPAMPLNNIAMMMKMLIPDGFPWSNEELQEFLAEKLSEGELELVGGKYKLIKK</sequence>
<gene>
    <name evidence="1" type="ORF">O1611_g4895</name>
</gene>
<dbReference type="Proteomes" id="UP001153332">
    <property type="component" value="Unassembled WGS sequence"/>
</dbReference>
<name>A0ACC2JNG5_9PEZI</name>